<dbReference type="Gene3D" id="3.40.50.150">
    <property type="entry name" value="Vaccinia Virus protein VP39"/>
    <property type="match status" value="1"/>
</dbReference>
<evidence type="ECO:0000313" key="3">
    <source>
        <dbReference type="Proteomes" id="UP000249123"/>
    </source>
</evidence>
<accession>A0A062U533</accession>
<protein>
    <recommendedName>
        <fullName evidence="1">Methyltransferase domain-containing protein</fullName>
    </recommendedName>
</protein>
<dbReference type="InterPro" id="IPR029063">
    <property type="entry name" value="SAM-dependent_MTases_sf"/>
</dbReference>
<keyword evidence="3" id="KW-1185">Reference proteome</keyword>
<dbReference type="Pfam" id="PF13649">
    <property type="entry name" value="Methyltransf_25"/>
    <property type="match status" value="1"/>
</dbReference>
<dbReference type="Proteomes" id="UP000249123">
    <property type="component" value="Unassembled WGS sequence"/>
</dbReference>
<dbReference type="GO" id="GO:0003676">
    <property type="term" value="F:nucleic acid binding"/>
    <property type="evidence" value="ECO:0007669"/>
    <property type="project" value="InterPro"/>
</dbReference>
<dbReference type="CDD" id="cd02440">
    <property type="entry name" value="AdoMet_MTases"/>
    <property type="match status" value="1"/>
</dbReference>
<name>A0A062U533_9PROT</name>
<dbReference type="InterPro" id="IPR050210">
    <property type="entry name" value="tRNA_Adenine-N(6)_MTase"/>
</dbReference>
<evidence type="ECO:0000313" key="2">
    <source>
        <dbReference type="EMBL" id="RAN35337.1"/>
    </source>
</evidence>
<dbReference type="AlphaFoldDB" id="A0A062U533"/>
<dbReference type="OrthoDB" id="5489421at2"/>
<dbReference type="GO" id="GO:0032259">
    <property type="term" value="P:methylation"/>
    <property type="evidence" value="ECO:0007669"/>
    <property type="project" value="UniProtKB-KW"/>
</dbReference>
<dbReference type="RefSeq" id="WP_034823917.1">
    <property type="nucleotide sequence ID" value="NZ_AWFA01000002.1"/>
</dbReference>
<accession>A0A328JYQ9</accession>
<reference evidence="2 3" key="1">
    <citation type="submission" date="2013-04" db="EMBL/GenBank/DDBJ databases">
        <title>Hyphomonas sp. T24B3 Genome Sequencing.</title>
        <authorList>
            <person name="Lai Q."/>
            <person name="Shao Z."/>
        </authorList>
    </citation>
    <scope>NUCLEOTIDE SEQUENCE [LARGE SCALE GENOMIC DNA]</scope>
    <source>
        <strain evidence="2 3">T24B3</strain>
    </source>
</reference>
<sequence length="242" mass="26280">MRGITEDTVYQGRVKLFQPEKGFRAGTDSLMLAAALPEKPQGHALEVGCGCGGALMTAAFRLPGVTFTGIDIDDGMSSLARQAADANNFTDRVSVETSDAGLWVRGKENRFDLVFSNPPYFQPGRITAPGEGKQVAYLESLSLESWIKAMAFAARPRAPLVIIHRAAELARILSVFERQTGDITVLPIASKQREEARRVLVRGRKGLKRGPVRLLAPLVTHQEDGTSSAALEAIRRGLPIAW</sequence>
<dbReference type="GO" id="GO:0008170">
    <property type="term" value="F:N-methyltransferase activity"/>
    <property type="evidence" value="ECO:0007669"/>
    <property type="project" value="UniProtKB-ARBA"/>
</dbReference>
<proteinExistence type="predicted"/>
<evidence type="ECO:0000259" key="1">
    <source>
        <dbReference type="Pfam" id="PF13649"/>
    </source>
</evidence>
<dbReference type="PANTHER" id="PTHR47739">
    <property type="entry name" value="TRNA1(VAL) (ADENINE(37)-N6)-METHYLTRANSFERASE"/>
    <property type="match status" value="1"/>
</dbReference>
<dbReference type="InterPro" id="IPR041698">
    <property type="entry name" value="Methyltransf_25"/>
</dbReference>
<feature type="domain" description="Methyltransferase" evidence="1">
    <location>
        <begin position="45"/>
        <end position="117"/>
    </location>
</feature>
<dbReference type="SUPFAM" id="SSF53335">
    <property type="entry name" value="S-adenosyl-L-methionine-dependent methyltransferases"/>
    <property type="match status" value="1"/>
</dbReference>
<dbReference type="InterPro" id="IPR002052">
    <property type="entry name" value="DNA_methylase_N6_adenine_CS"/>
</dbReference>
<comment type="caution">
    <text evidence="2">The sequence shown here is derived from an EMBL/GenBank/DDBJ whole genome shotgun (WGS) entry which is preliminary data.</text>
</comment>
<gene>
    <name evidence="2" type="ORF">HY3_08545</name>
</gene>
<dbReference type="eggNOG" id="COG4123">
    <property type="taxonomic scope" value="Bacteria"/>
</dbReference>
<dbReference type="PANTHER" id="PTHR47739:SF1">
    <property type="entry name" value="TRNA1(VAL) (ADENINE(37)-N6)-METHYLTRANSFERASE"/>
    <property type="match status" value="1"/>
</dbReference>
<dbReference type="GO" id="GO:0008757">
    <property type="term" value="F:S-adenosylmethionine-dependent methyltransferase activity"/>
    <property type="evidence" value="ECO:0007669"/>
    <property type="project" value="UniProtKB-ARBA"/>
</dbReference>
<dbReference type="PROSITE" id="PS00092">
    <property type="entry name" value="N6_MTASE"/>
    <property type="match status" value="1"/>
</dbReference>
<organism evidence="2 3">
    <name type="scientific">Hyphomonas pacifica</name>
    <dbReference type="NCBI Taxonomy" id="1280941"/>
    <lineage>
        <taxon>Bacteria</taxon>
        <taxon>Pseudomonadati</taxon>
        <taxon>Pseudomonadota</taxon>
        <taxon>Alphaproteobacteria</taxon>
        <taxon>Hyphomonadales</taxon>
        <taxon>Hyphomonadaceae</taxon>
        <taxon>Hyphomonas</taxon>
    </lineage>
</organism>
<dbReference type="STRING" id="1280941.HY2_07015"/>
<dbReference type="EMBL" id="AWFB01000005">
    <property type="protein sequence ID" value="RAN35337.1"/>
    <property type="molecule type" value="Genomic_DNA"/>
</dbReference>